<comment type="caution">
    <text evidence="4">The sequence shown here is derived from an EMBL/GenBank/DDBJ whole genome shotgun (WGS) entry which is preliminary data.</text>
</comment>
<name>A0AAN6ZIP6_9PEZI</name>
<dbReference type="SUPFAM" id="SSF51735">
    <property type="entry name" value="NAD(P)-binding Rossmann-fold domains"/>
    <property type="match status" value="1"/>
</dbReference>
<accession>A0AAN6ZIP6</accession>
<gene>
    <name evidence="4" type="ORF">C8A04DRAFT_14690</name>
</gene>
<dbReference type="Proteomes" id="UP001302676">
    <property type="component" value="Unassembled WGS sequence"/>
</dbReference>
<dbReference type="PANTHER" id="PTHR10366:SF562">
    <property type="entry name" value="ALDEHYDE REDUCTASE II (AFU_ORTHOLOGUE AFUA_1G11360)"/>
    <property type="match status" value="1"/>
</dbReference>
<comment type="similarity">
    <text evidence="2">Belongs to the NAD(P)-dependent epimerase/dehydratase family. Dihydroflavonol-4-reductase subfamily.</text>
</comment>
<feature type="domain" description="NAD-dependent epimerase/dehydratase" evidence="3">
    <location>
        <begin position="7"/>
        <end position="262"/>
    </location>
</feature>
<evidence type="ECO:0000313" key="5">
    <source>
        <dbReference type="Proteomes" id="UP001302676"/>
    </source>
</evidence>
<evidence type="ECO:0000256" key="2">
    <source>
        <dbReference type="ARBA" id="ARBA00023445"/>
    </source>
</evidence>
<dbReference type="Gene3D" id="3.40.50.720">
    <property type="entry name" value="NAD(P)-binding Rossmann-like Domain"/>
    <property type="match status" value="1"/>
</dbReference>
<dbReference type="GeneID" id="87814809"/>
<dbReference type="AlphaFoldDB" id="A0AAN6ZIP6"/>
<dbReference type="InterPro" id="IPR036291">
    <property type="entry name" value="NAD(P)-bd_dom_sf"/>
</dbReference>
<dbReference type="PANTHER" id="PTHR10366">
    <property type="entry name" value="NAD DEPENDENT EPIMERASE/DEHYDRATASE"/>
    <property type="match status" value="1"/>
</dbReference>
<dbReference type="RefSeq" id="XP_062634061.1">
    <property type="nucleotide sequence ID" value="XM_062778196.1"/>
</dbReference>
<protein>
    <recommendedName>
        <fullName evidence="3">NAD-dependent epimerase/dehydratase domain-containing protein</fullName>
    </recommendedName>
</protein>
<keyword evidence="5" id="KW-1185">Reference proteome</keyword>
<reference evidence="4" key="1">
    <citation type="journal article" date="2023" name="Mol. Phylogenet. Evol.">
        <title>Genome-scale phylogeny and comparative genomics of the fungal order Sordariales.</title>
        <authorList>
            <person name="Hensen N."/>
            <person name="Bonometti L."/>
            <person name="Westerberg I."/>
            <person name="Brannstrom I.O."/>
            <person name="Guillou S."/>
            <person name="Cros-Aarteil S."/>
            <person name="Calhoun S."/>
            <person name="Haridas S."/>
            <person name="Kuo A."/>
            <person name="Mondo S."/>
            <person name="Pangilinan J."/>
            <person name="Riley R."/>
            <person name="LaButti K."/>
            <person name="Andreopoulos B."/>
            <person name="Lipzen A."/>
            <person name="Chen C."/>
            <person name="Yan M."/>
            <person name="Daum C."/>
            <person name="Ng V."/>
            <person name="Clum A."/>
            <person name="Steindorff A."/>
            <person name="Ohm R.A."/>
            <person name="Martin F."/>
            <person name="Silar P."/>
            <person name="Natvig D.O."/>
            <person name="Lalanne C."/>
            <person name="Gautier V."/>
            <person name="Ament-Velasquez S.L."/>
            <person name="Kruys A."/>
            <person name="Hutchinson M.I."/>
            <person name="Powell A.J."/>
            <person name="Barry K."/>
            <person name="Miller A.N."/>
            <person name="Grigoriev I.V."/>
            <person name="Debuchy R."/>
            <person name="Gladieux P."/>
            <person name="Hiltunen Thoren M."/>
            <person name="Johannesson H."/>
        </authorList>
    </citation>
    <scope>NUCLEOTIDE SEQUENCE</scope>
    <source>
        <strain evidence="4">CBS 141.50</strain>
    </source>
</reference>
<reference evidence="4" key="2">
    <citation type="submission" date="2023-05" db="EMBL/GenBank/DDBJ databases">
        <authorList>
            <consortium name="Lawrence Berkeley National Laboratory"/>
            <person name="Steindorff A."/>
            <person name="Hensen N."/>
            <person name="Bonometti L."/>
            <person name="Westerberg I."/>
            <person name="Brannstrom I.O."/>
            <person name="Guillou S."/>
            <person name="Cros-Aarteil S."/>
            <person name="Calhoun S."/>
            <person name="Haridas S."/>
            <person name="Kuo A."/>
            <person name="Mondo S."/>
            <person name="Pangilinan J."/>
            <person name="Riley R."/>
            <person name="Labutti K."/>
            <person name="Andreopoulos B."/>
            <person name="Lipzen A."/>
            <person name="Chen C."/>
            <person name="Yanf M."/>
            <person name="Daum C."/>
            <person name="Ng V."/>
            <person name="Clum A."/>
            <person name="Ohm R."/>
            <person name="Martin F."/>
            <person name="Silar P."/>
            <person name="Natvig D."/>
            <person name="Lalanne C."/>
            <person name="Gautier V."/>
            <person name="Ament-Velasquez S.L."/>
            <person name="Kruys A."/>
            <person name="Hutchinson M.I."/>
            <person name="Powell A.J."/>
            <person name="Barry K."/>
            <person name="Miller A.N."/>
            <person name="Grigoriev I.V."/>
            <person name="Debuchy R."/>
            <person name="Gladieux P."/>
            <person name="Thoren M.H."/>
            <person name="Johannesson H."/>
        </authorList>
    </citation>
    <scope>NUCLEOTIDE SEQUENCE</scope>
    <source>
        <strain evidence="4">CBS 141.50</strain>
    </source>
</reference>
<evidence type="ECO:0000259" key="3">
    <source>
        <dbReference type="Pfam" id="PF01370"/>
    </source>
</evidence>
<dbReference type="GO" id="GO:0016616">
    <property type="term" value="F:oxidoreductase activity, acting on the CH-OH group of donors, NAD or NADP as acceptor"/>
    <property type="evidence" value="ECO:0007669"/>
    <property type="project" value="TreeGrafter"/>
</dbReference>
<proteinExistence type="inferred from homology"/>
<evidence type="ECO:0000313" key="4">
    <source>
        <dbReference type="EMBL" id="KAK4140690.1"/>
    </source>
</evidence>
<dbReference type="Pfam" id="PF01370">
    <property type="entry name" value="Epimerase"/>
    <property type="match status" value="1"/>
</dbReference>
<dbReference type="EMBL" id="MU853625">
    <property type="protein sequence ID" value="KAK4140690.1"/>
    <property type="molecule type" value="Genomic_DNA"/>
</dbReference>
<dbReference type="InterPro" id="IPR050425">
    <property type="entry name" value="NAD(P)_dehydrat-like"/>
</dbReference>
<organism evidence="4 5">
    <name type="scientific">Dichotomopilus funicola</name>
    <dbReference type="NCBI Taxonomy" id="1934379"/>
    <lineage>
        <taxon>Eukaryota</taxon>
        <taxon>Fungi</taxon>
        <taxon>Dikarya</taxon>
        <taxon>Ascomycota</taxon>
        <taxon>Pezizomycotina</taxon>
        <taxon>Sordariomycetes</taxon>
        <taxon>Sordariomycetidae</taxon>
        <taxon>Sordariales</taxon>
        <taxon>Chaetomiaceae</taxon>
        <taxon>Dichotomopilus</taxon>
    </lineage>
</organism>
<sequence>MATKRTVLVTGANGYIAARTVEAFLQAGHSVRGTVRSLRSATEVKEALAQYGDKLEFAVVPDITAEGAFDEAIKGIDAVAHLASPVSFDLTDPEPVIHSATNGTIRVLESALKEPKVKDFVLMSSVMAMLQPYTEPHTYTEADWNVAAEEAVVKLGKSTPGHIIYAASKVAAERAFWKFRDEHKPGFTFTAINPCFVTGPPLITPATPSKISMSNVLIPDVFSGKPLASSGIQASSAYVDIRDITRLVVFGIEHGDKTDGERFLAAAHWAPAQSVADILREEYPERKGIIEEGTPGEGYYPGYKFPSVGGLDGTKAVRVTGEEYIPWRKTVVDTAESLKSILV</sequence>
<evidence type="ECO:0000256" key="1">
    <source>
        <dbReference type="ARBA" id="ARBA00023002"/>
    </source>
</evidence>
<dbReference type="InterPro" id="IPR001509">
    <property type="entry name" value="Epimerase_deHydtase"/>
</dbReference>
<keyword evidence="1" id="KW-0560">Oxidoreductase</keyword>